<keyword evidence="3" id="KW-1003">Cell membrane</keyword>
<dbReference type="InterPro" id="IPR032808">
    <property type="entry name" value="DoxX"/>
</dbReference>
<evidence type="ECO:0000256" key="6">
    <source>
        <dbReference type="ARBA" id="ARBA00023136"/>
    </source>
</evidence>
<dbReference type="PANTHER" id="PTHR33452:SF1">
    <property type="entry name" value="INNER MEMBRANE PROTEIN YPHA-RELATED"/>
    <property type="match status" value="1"/>
</dbReference>
<evidence type="ECO:0000256" key="5">
    <source>
        <dbReference type="ARBA" id="ARBA00022989"/>
    </source>
</evidence>
<gene>
    <name evidence="8" type="ORF">ACFSYC_10270</name>
</gene>
<evidence type="ECO:0000256" key="1">
    <source>
        <dbReference type="ARBA" id="ARBA00004651"/>
    </source>
</evidence>
<evidence type="ECO:0000256" key="4">
    <source>
        <dbReference type="ARBA" id="ARBA00022692"/>
    </source>
</evidence>
<dbReference type="RefSeq" id="WP_377126724.1">
    <property type="nucleotide sequence ID" value="NZ_JBHUHN010000001.1"/>
</dbReference>
<evidence type="ECO:0000256" key="2">
    <source>
        <dbReference type="ARBA" id="ARBA00006679"/>
    </source>
</evidence>
<proteinExistence type="inferred from homology"/>
<dbReference type="PANTHER" id="PTHR33452">
    <property type="entry name" value="OXIDOREDUCTASE CATD-RELATED"/>
    <property type="match status" value="1"/>
</dbReference>
<keyword evidence="9" id="KW-1185">Reference proteome</keyword>
<sequence length="148" mass="15870">MTQFILKTDDGYSPLILRIGLGLVMSVHGAQKVFGWFGGYGFSGTISFFTTTMHLPWIIGFLVIIIEFVGAIALLAGIFTRVASVAIAGVLIGIVITSHIQFGFFMNWGGAQKGEGIEYFLIYLAGMISLAITGGGVFSVDRSISKHV</sequence>
<name>A0ABW5XQ09_9SPHI</name>
<feature type="transmembrane region" description="Helical" evidence="7">
    <location>
        <begin position="57"/>
        <end position="78"/>
    </location>
</feature>
<feature type="transmembrane region" description="Helical" evidence="7">
    <location>
        <begin position="120"/>
        <end position="140"/>
    </location>
</feature>
<dbReference type="EMBL" id="JBHUON010000010">
    <property type="protein sequence ID" value="MFD2865071.1"/>
    <property type="molecule type" value="Genomic_DNA"/>
</dbReference>
<dbReference type="Pfam" id="PF07681">
    <property type="entry name" value="DoxX"/>
    <property type="match status" value="1"/>
</dbReference>
<dbReference type="Proteomes" id="UP001597601">
    <property type="component" value="Unassembled WGS sequence"/>
</dbReference>
<keyword evidence="6 7" id="KW-0472">Membrane</keyword>
<keyword evidence="5 7" id="KW-1133">Transmembrane helix</keyword>
<organism evidence="8 9">
    <name type="scientific">Mucilaginibacter antarcticus</name>
    <dbReference type="NCBI Taxonomy" id="1855725"/>
    <lineage>
        <taxon>Bacteria</taxon>
        <taxon>Pseudomonadati</taxon>
        <taxon>Bacteroidota</taxon>
        <taxon>Sphingobacteriia</taxon>
        <taxon>Sphingobacteriales</taxon>
        <taxon>Sphingobacteriaceae</taxon>
        <taxon>Mucilaginibacter</taxon>
    </lineage>
</organism>
<comment type="similarity">
    <text evidence="2">Belongs to the DoxX family.</text>
</comment>
<keyword evidence="4 7" id="KW-0812">Transmembrane</keyword>
<evidence type="ECO:0000313" key="9">
    <source>
        <dbReference type="Proteomes" id="UP001597601"/>
    </source>
</evidence>
<protein>
    <submittedName>
        <fullName evidence="8">DoxX family protein</fullName>
    </submittedName>
</protein>
<feature type="transmembrane region" description="Helical" evidence="7">
    <location>
        <begin position="85"/>
        <end position="108"/>
    </location>
</feature>
<accession>A0ABW5XQ09</accession>
<dbReference type="InterPro" id="IPR051907">
    <property type="entry name" value="DoxX-like_oxidoreductase"/>
</dbReference>
<comment type="subcellular location">
    <subcellularLocation>
        <location evidence="1">Cell membrane</location>
        <topology evidence="1">Multi-pass membrane protein</topology>
    </subcellularLocation>
</comment>
<reference evidence="9" key="1">
    <citation type="journal article" date="2019" name="Int. J. Syst. Evol. Microbiol.">
        <title>The Global Catalogue of Microorganisms (GCM) 10K type strain sequencing project: providing services to taxonomists for standard genome sequencing and annotation.</title>
        <authorList>
            <consortium name="The Broad Institute Genomics Platform"/>
            <consortium name="The Broad Institute Genome Sequencing Center for Infectious Disease"/>
            <person name="Wu L."/>
            <person name="Ma J."/>
        </authorList>
    </citation>
    <scope>NUCLEOTIDE SEQUENCE [LARGE SCALE GENOMIC DNA]</scope>
    <source>
        <strain evidence="9">KCTC 52232</strain>
    </source>
</reference>
<comment type="caution">
    <text evidence="8">The sequence shown here is derived from an EMBL/GenBank/DDBJ whole genome shotgun (WGS) entry which is preliminary data.</text>
</comment>
<evidence type="ECO:0000256" key="7">
    <source>
        <dbReference type="SAM" id="Phobius"/>
    </source>
</evidence>
<evidence type="ECO:0000256" key="3">
    <source>
        <dbReference type="ARBA" id="ARBA00022475"/>
    </source>
</evidence>
<evidence type="ECO:0000313" key="8">
    <source>
        <dbReference type="EMBL" id="MFD2865071.1"/>
    </source>
</evidence>